<protein>
    <submittedName>
        <fullName evidence="6">ABC transporter substrate-binding protein</fullName>
    </submittedName>
</protein>
<dbReference type="PANTHER" id="PTHR30290:SF38">
    <property type="entry name" value="D,D-DIPEPTIDE-BINDING PERIPLASMIC PROTEIN DDPA-RELATED"/>
    <property type="match status" value="1"/>
</dbReference>
<proteinExistence type="inferred from homology"/>
<evidence type="ECO:0000256" key="1">
    <source>
        <dbReference type="ARBA" id="ARBA00004418"/>
    </source>
</evidence>
<dbReference type="Gene3D" id="3.10.105.10">
    <property type="entry name" value="Dipeptide-binding Protein, Domain 3"/>
    <property type="match status" value="1"/>
</dbReference>
<reference evidence="6 7" key="1">
    <citation type="submission" date="2018-12" db="EMBL/GenBank/DDBJ databases">
        <authorList>
            <person name="Yang Y."/>
        </authorList>
    </citation>
    <scope>NUCLEOTIDE SEQUENCE [LARGE SCALE GENOMIC DNA]</scope>
    <source>
        <strain evidence="6 7">L-25-5w-1</strain>
    </source>
</reference>
<dbReference type="AlphaFoldDB" id="A0A431VFB9"/>
<dbReference type="InterPro" id="IPR030678">
    <property type="entry name" value="Peptide/Ni-bd"/>
</dbReference>
<dbReference type="Gene3D" id="3.40.190.10">
    <property type="entry name" value="Periplasmic binding protein-like II"/>
    <property type="match status" value="1"/>
</dbReference>
<dbReference type="InterPro" id="IPR039424">
    <property type="entry name" value="SBP_5"/>
</dbReference>
<accession>A0A431VFB9</accession>
<evidence type="ECO:0000259" key="5">
    <source>
        <dbReference type="Pfam" id="PF00496"/>
    </source>
</evidence>
<dbReference type="Gene3D" id="3.90.76.10">
    <property type="entry name" value="Dipeptide-binding Protein, Domain 1"/>
    <property type="match status" value="1"/>
</dbReference>
<keyword evidence="3 4" id="KW-0732">Signal</keyword>
<comment type="similarity">
    <text evidence="2">Belongs to the bacterial solute-binding protein 5 family.</text>
</comment>
<evidence type="ECO:0000313" key="7">
    <source>
        <dbReference type="Proteomes" id="UP000277007"/>
    </source>
</evidence>
<feature type="signal peptide" evidence="4">
    <location>
        <begin position="1"/>
        <end position="23"/>
    </location>
</feature>
<comment type="caution">
    <text evidence="6">The sequence shown here is derived from an EMBL/GenBank/DDBJ whole genome shotgun (WGS) entry which is preliminary data.</text>
</comment>
<dbReference type="GO" id="GO:0030288">
    <property type="term" value="C:outer membrane-bounded periplasmic space"/>
    <property type="evidence" value="ECO:0007669"/>
    <property type="project" value="UniProtKB-ARBA"/>
</dbReference>
<gene>
    <name evidence="6" type="ORF">EJ903_17045</name>
</gene>
<organism evidence="6 7">
    <name type="scientific">Azospirillum griseum</name>
    <dbReference type="NCBI Taxonomy" id="2496639"/>
    <lineage>
        <taxon>Bacteria</taxon>
        <taxon>Pseudomonadati</taxon>
        <taxon>Pseudomonadota</taxon>
        <taxon>Alphaproteobacteria</taxon>
        <taxon>Rhodospirillales</taxon>
        <taxon>Azospirillaceae</taxon>
        <taxon>Azospirillum</taxon>
    </lineage>
</organism>
<dbReference type="EMBL" id="RXMA01000017">
    <property type="protein sequence ID" value="RTR17892.1"/>
    <property type="molecule type" value="Genomic_DNA"/>
</dbReference>
<dbReference type="InterPro" id="IPR000914">
    <property type="entry name" value="SBP_5_dom"/>
</dbReference>
<dbReference type="PANTHER" id="PTHR30290">
    <property type="entry name" value="PERIPLASMIC BINDING COMPONENT OF ABC TRANSPORTER"/>
    <property type="match status" value="1"/>
</dbReference>
<name>A0A431VFB9_9PROT</name>
<dbReference type="GO" id="GO:0043190">
    <property type="term" value="C:ATP-binding cassette (ABC) transporter complex"/>
    <property type="evidence" value="ECO:0007669"/>
    <property type="project" value="InterPro"/>
</dbReference>
<dbReference type="GO" id="GO:0015833">
    <property type="term" value="P:peptide transport"/>
    <property type="evidence" value="ECO:0007669"/>
    <property type="project" value="TreeGrafter"/>
</dbReference>
<comment type="subcellular location">
    <subcellularLocation>
        <location evidence="1">Periplasm</location>
    </subcellularLocation>
</comment>
<dbReference type="SUPFAM" id="SSF53850">
    <property type="entry name" value="Periplasmic binding protein-like II"/>
    <property type="match status" value="1"/>
</dbReference>
<dbReference type="Pfam" id="PF00496">
    <property type="entry name" value="SBP_bac_5"/>
    <property type="match status" value="1"/>
</dbReference>
<evidence type="ECO:0000256" key="2">
    <source>
        <dbReference type="ARBA" id="ARBA00005695"/>
    </source>
</evidence>
<dbReference type="GO" id="GO:1904680">
    <property type="term" value="F:peptide transmembrane transporter activity"/>
    <property type="evidence" value="ECO:0007669"/>
    <property type="project" value="TreeGrafter"/>
</dbReference>
<feature type="chain" id="PRO_5019080299" evidence="4">
    <location>
        <begin position="24"/>
        <end position="507"/>
    </location>
</feature>
<dbReference type="PIRSF" id="PIRSF002741">
    <property type="entry name" value="MppA"/>
    <property type="match status" value="1"/>
</dbReference>
<keyword evidence="7" id="KW-1185">Reference proteome</keyword>
<evidence type="ECO:0000256" key="4">
    <source>
        <dbReference type="SAM" id="SignalP"/>
    </source>
</evidence>
<feature type="domain" description="Solute-binding protein family 5" evidence="5">
    <location>
        <begin position="85"/>
        <end position="416"/>
    </location>
</feature>
<sequence>MQTRARRWAVAAGMALMAVPVMAVPLMVATGPTAAWGQGRSDLVIGMPLEPPHLDPTAGAAAAIKEVTYANLFETLVRIDATGAMVPGLAQSWTVSADGLSYRFALRPGARFHDGTPCDSAAVKFALDRARGAESVNAQKGYFAAIAAVDTPDPHSVVVTLSRPDGLFLFHLGAGDAAIVSPASAAGNKQKPVGTGPFKFDRWVAGDRVVLTRNPDYDGAKPALERVSFRFISDAAAQIAALKAGDVDAFLQFNAFEALPEFRNDPKFTVSVGTTEGETLLSINNARKPFDDVRVRRALAHAIDRKTLIDGVLYGNGVAIGSHFPPHRDGYVDLTGLYPYDPAKAKALLAEAGYPNGFDTTLRLPPPPYARRSGELIAAMLAEVGVRAAIEPVEWAAWLEKTFKGKDYDLTVIAHTEPLDIDVYARDSYYFNYRNPAFVRLEEELNRTQDAGRRKALYGQQQRMLAEDAVNGFLFMLPSVTVQNAKLSGLWVNRPVQANDLTGVAWK</sequence>
<dbReference type="CDD" id="cd08494">
    <property type="entry name" value="PBP2_NikA_DppA_OppA_like_6"/>
    <property type="match status" value="1"/>
</dbReference>
<evidence type="ECO:0000313" key="6">
    <source>
        <dbReference type="EMBL" id="RTR17892.1"/>
    </source>
</evidence>
<evidence type="ECO:0000256" key="3">
    <source>
        <dbReference type="ARBA" id="ARBA00022729"/>
    </source>
</evidence>
<dbReference type="OrthoDB" id="9803988at2"/>
<dbReference type="Proteomes" id="UP000277007">
    <property type="component" value="Unassembled WGS sequence"/>
</dbReference>